<evidence type="ECO:0000256" key="5">
    <source>
        <dbReference type="ARBA" id="ARBA00023136"/>
    </source>
</evidence>
<feature type="compositionally biased region" description="Polar residues" evidence="7">
    <location>
        <begin position="916"/>
        <end position="930"/>
    </location>
</feature>
<protein>
    <submittedName>
        <fullName evidence="10">TonB-dependent receptor plug</fullName>
    </submittedName>
</protein>
<dbReference type="InterPro" id="IPR037066">
    <property type="entry name" value="Plug_dom_sf"/>
</dbReference>
<dbReference type="OrthoDB" id="97893at2"/>
<dbReference type="Pfam" id="PF07715">
    <property type="entry name" value="Plug"/>
    <property type="match status" value="1"/>
</dbReference>
<keyword evidence="3" id="KW-1134">Transmembrane beta strand</keyword>
<dbReference type="Pfam" id="PF13620">
    <property type="entry name" value="CarboxypepD_reg"/>
    <property type="match status" value="1"/>
</dbReference>
<dbReference type="eggNOG" id="COG4771">
    <property type="taxonomic scope" value="Bacteria"/>
</dbReference>
<proteinExistence type="predicted"/>
<name>E8WZ18_GRATM</name>
<dbReference type="SUPFAM" id="SSF49452">
    <property type="entry name" value="Starch-binding domain-like"/>
    <property type="match status" value="1"/>
</dbReference>
<dbReference type="RefSeq" id="WP_013581248.1">
    <property type="nucleotide sequence ID" value="NC_015064.1"/>
</dbReference>
<evidence type="ECO:0000256" key="1">
    <source>
        <dbReference type="ARBA" id="ARBA00004571"/>
    </source>
</evidence>
<dbReference type="GO" id="GO:0009279">
    <property type="term" value="C:cell outer membrane"/>
    <property type="evidence" value="ECO:0007669"/>
    <property type="project" value="UniProtKB-SubCell"/>
</dbReference>
<evidence type="ECO:0000256" key="7">
    <source>
        <dbReference type="SAM" id="MobiDB-lite"/>
    </source>
</evidence>
<feature type="region of interest" description="Disordered" evidence="7">
    <location>
        <begin position="916"/>
        <end position="935"/>
    </location>
</feature>
<dbReference type="Gene3D" id="2.40.170.20">
    <property type="entry name" value="TonB-dependent receptor, beta-barrel domain"/>
    <property type="match status" value="1"/>
</dbReference>
<dbReference type="Gene3D" id="2.170.130.10">
    <property type="entry name" value="TonB-dependent receptor, plug domain"/>
    <property type="match status" value="1"/>
</dbReference>
<dbReference type="PANTHER" id="PTHR30069">
    <property type="entry name" value="TONB-DEPENDENT OUTER MEMBRANE RECEPTOR"/>
    <property type="match status" value="1"/>
</dbReference>
<organism evidence="11">
    <name type="scientific">Granulicella tundricola (strain ATCC BAA-1859 / DSM 23138 / MP5ACTX9)</name>
    <dbReference type="NCBI Taxonomy" id="1198114"/>
    <lineage>
        <taxon>Bacteria</taxon>
        <taxon>Pseudomonadati</taxon>
        <taxon>Acidobacteriota</taxon>
        <taxon>Terriglobia</taxon>
        <taxon>Terriglobales</taxon>
        <taxon>Acidobacteriaceae</taxon>
        <taxon>Granulicella</taxon>
    </lineage>
</organism>
<dbReference type="InterPro" id="IPR039426">
    <property type="entry name" value="TonB-dep_rcpt-like"/>
</dbReference>
<accession>E8WZ18</accession>
<evidence type="ECO:0000259" key="9">
    <source>
        <dbReference type="Pfam" id="PF25183"/>
    </source>
</evidence>
<dbReference type="GO" id="GO:0015344">
    <property type="term" value="F:siderophore uptake transmembrane transporter activity"/>
    <property type="evidence" value="ECO:0007669"/>
    <property type="project" value="TreeGrafter"/>
</dbReference>
<comment type="subcellular location">
    <subcellularLocation>
        <location evidence="1">Cell outer membrane</location>
        <topology evidence="1">Multi-pass membrane protein</topology>
    </subcellularLocation>
</comment>
<dbReference type="Proteomes" id="UP000000343">
    <property type="component" value="Chromosome"/>
</dbReference>
<dbReference type="InterPro" id="IPR036942">
    <property type="entry name" value="Beta-barrel_TonB_sf"/>
</dbReference>
<dbReference type="AlphaFoldDB" id="E8WZ18"/>
<reference evidence="11" key="1">
    <citation type="submission" date="2011-01" db="EMBL/GenBank/DDBJ databases">
        <title>Complete sequence of chromosome of Acidobacterium sp. MP5ACTX9.</title>
        <authorList>
            <consortium name="US DOE Joint Genome Institute"/>
            <person name="Lucas S."/>
            <person name="Copeland A."/>
            <person name="Lapidus A."/>
            <person name="Cheng J.-F."/>
            <person name="Goodwin L."/>
            <person name="Pitluck S."/>
            <person name="Teshima H."/>
            <person name="Detter J.C."/>
            <person name="Han C."/>
            <person name="Tapia R."/>
            <person name="Land M."/>
            <person name="Hauser L."/>
            <person name="Kyrpides N."/>
            <person name="Ivanova N."/>
            <person name="Ovchinnikova G."/>
            <person name="Pagani I."/>
            <person name="Rawat S.R."/>
            <person name="Mannisto M."/>
            <person name="Haggblom M.M."/>
            <person name="Woyke T."/>
        </authorList>
    </citation>
    <scope>NUCLEOTIDE SEQUENCE [LARGE SCALE GENOMIC DNA]</scope>
    <source>
        <strain evidence="11">MP5ACTX9</strain>
    </source>
</reference>
<dbReference type="SUPFAM" id="SSF56935">
    <property type="entry name" value="Porins"/>
    <property type="match status" value="1"/>
</dbReference>
<dbReference type="InterPro" id="IPR012910">
    <property type="entry name" value="Plug_dom"/>
</dbReference>
<dbReference type="KEGG" id="acm:AciX9_2910"/>
<evidence type="ECO:0000256" key="6">
    <source>
        <dbReference type="ARBA" id="ARBA00023237"/>
    </source>
</evidence>
<keyword evidence="4" id="KW-0812">Transmembrane</keyword>
<keyword evidence="10" id="KW-0675">Receptor</keyword>
<evidence type="ECO:0000256" key="3">
    <source>
        <dbReference type="ARBA" id="ARBA00022452"/>
    </source>
</evidence>
<feature type="domain" description="TonB-dependent transporter Oar-like beta-barrel" evidence="9">
    <location>
        <begin position="248"/>
        <end position="910"/>
    </location>
</feature>
<evidence type="ECO:0000259" key="8">
    <source>
        <dbReference type="Pfam" id="PF07715"/>
    </source>
</evidence>
<keyword evidence="5" id="KW-0472">Membrane</keyword>
<dbReference type="InterPro" id="IPR057601">
    <property type="entry name" value="Oar-like_b-barrel"/>
</dbReference>
<evidence type="ECO:0000256" key="2">
    <source>
        <dbReference type="ARBA" id="ARBA00022448"/>
    </source>
</evidence>
<keyword evidence="11" id="KW-1185">Reference proteome</keyword>
<dbReference type="Gene3D" id="2.60.40.1120">
    <property type="entry name" value="Carboxypeptidase-like, regulatory domain"/>
    <property type="match status" value="1"/>
</dbReference>
<dbReference type="HOGENOM" id="CLU_006298_0_0_0"/>
<evidence type="ECO:0000313" key="10">
    <source>
        <dbReference type="EMBL" id="ADW69933.1"/>
    </source>
</evidence>
<dbReference type="Pfam" id="PF25183">
    <property type="entry name" value="OMP_b-brl_4"/>
    <property type="match status" value="1"/>
</dbReference>
<evidence type="ECO:0000256" key="4">
    <source>
        <dbReference type="ARBA" id="ARBA00022692"/>
    </source>
</evidence>
<keyword evidence="2" id="KW-0813">Transport</keyword>
<feature type="domain" description="TonB-dependent receptor plug" evidence="8">
    <location>
        <begin position="137"/>
        <end position="243"/>
    </location>
</feature>
<dbReference type="STRING" id="1198114.AciX9_2910"/>
<dbReference type="PANTHER" id="PTHR30069:SF46">
    <property type="entry name" value="OAR PROTEIN"/>
    <property type="match status" value="1"/>
</dbReference>
<keyword evidence="6" id="KW-0998">Cell outer membrane</keyword>
<dbReference type="EMBL" id="CP002480">
    <property type="protein sequence ID" value="ADW69933.1"/>
    <property type="molecule type" value="Genomic_DNA"/>
</dbReference>
<evidence type="ECO:0000313" key="11">
    <source>
        <dbReference type="Proteomes" id="UP000000343"/>
    </source>
</evidence>
<gene>
    <name evidence="10" type="ordered locus">AciX9_2910</name>
</gene>
<dbReference type="GO" id="GO:0044718">
    <property type="term" value="P:siderophore transmembrane transport"/>
    <property type="evidence" value="ECO:0007669"/>
    <property type="project" value="TreeGrafter"/>
</dbReference>
<dbReference type="GO" id="GO:0030246">
    <property type="term" value="F:carbohydrate binding"/>
    <property type="evidence" value="ECO:0007669"/>
    <property type="project" value="InterPro"/>
</dbReference>
<sequence>MLLSARKFAFGVVLLSWIGLGYGPRSMMAQVQITNGSIQGAVTDAAGAIIQGAAVEADEVDTDTKHEAVTDGSGQFSFPSLKPGPYVVKITKAGFATVIQENLVLTVGRTVSLKLMLPVASGNESVTVTSAPLIDVTTDSSTTTLNEATIATTPVLGRKFEDLLTLTPGVSISQGPDGDEININGQRGIFNNISLDGGDYNNGFFGEQSGGQRAAVDITLEAVKEFQVVASGANAEFGRTGGGVVNVITKSGTNRLHGSVFEYQRLEALTAAASDGTPLTNFHREQAGGSIGGDIIKDKLFYFGAVEGIDENLLRANLSSYNASALGSGACPITNPVFGSNISDAQIEANGDCQRQVLINYYKTNFKEDEGQGVDHVVHNVAAFGRVDYNINAKNLLYGSYNFDFSNNPNQTFDVSTYGTSANGTEGPSHVQTSNFNLISTLSDHILNEAHATYGHETRPRSPINPSAVPDTGIGFFPSFRFGQPFFLGPGASETFYHYDLKDNVSVVKGKHTVKMGGEFLYSHNVQVFDGFALGRYIFGDAVGFLHYASPATLGVAYGPNVQSCGGVVYSTACTGGSPLLLYLQDAGVRPGVTVQQAGYSNISNKEPAVYVQDTWKVLPRLTLNYGLRWEAQFFPKPVIAPSATAYGPNLTDPKFPSTGYLPNQTKQFQPRFGFVYDLAGNGRTVFRGSAGIFNARQNGLTQVGAITTNGVQQQSVSEFSGYGNPTYAGILPIAPLASGFPFQPGVTVFDKNYHNPRIVTFNLGFEQQVKEDYVAFADFTDSKGVYLTRFLNPNVGPVTVPGNNSDTVTYGATGPFPNLGAITDTASNAKSLYRGLTVGLRKRMSHHYQFEAQYTYSVDRDDDSNERDPFTFRYANLYNLGAEYSLADRDERHKFNAFGLGELPFGFKANVRVQQHSAEPETDNPNPVTGASGPACSINNSATRFVGTVDCGRNHLRKDNAFFVFDFGVARPIHFHDSKFELIPRVEVFNTFNNTNNLNPLSSPALFDFSGFLRVGVGDPRQAQLSLRFAF</sequence>
<dbReference type="PaxDb" id="1198114-AciX9_2910"/>
<dbReference type="InterPro" id="IPR013784">
    <property type="entry name" value="Carb-bd-like_fold"/>
</dbReference>